<keyword evidence="6 8" id="KW-0539">Nucleus</keyword>
<comment type="subcellular location">
    <subcellularLocation>
        <location evidence="1 8">Nucleus</location>
    </subcellularLocation>
</comment>
<dbReference type="EC" id="2.1.1.220" evidence="8"/>
<comment type="catalytic activity">
    <reaction evidence="7">
        <text>an adenosine in mRNA + S-adenosyl-L-methionine = an N(1)-methyladenosine in mRNA + S-adenosyl-L-homocysteine + H(+)</text>
        <dbReference type="Rhea" id="RHEA:55392"/>
        <dbReference type="Rhea" id="RHEA-COMP:12414"/>
        <dbReference type="Rhea" id="RHEA-COMP:12415"/>
        <dbReference type="ChEBI" id="CHEBI:15378"/>
        <dbReference type="ChEBI" id="CHEBI:57856"/>
        <dbReference type="ChEBI" id="CHEBI:59789"/>
        <dbReference type="ChEBI" id="CHEBI:74411"/>
        <dbReference type="ChEBI" id="CHEBI:74491"/>
    </reaction>
</comment>
<dbReference type="InterPro" id="IPR014816">
    <property type="entry name" value="tRNA_MeTrfase_Gcd14"/>
</dbReference>
<dbReference type="EMBL" id="JAHIBW010000007">
    <property type="protein sequence ID" value="KAG7309150.1"/>
    <property type="molecule type" value="Genomic_DNA"/>
</dbReference>
<evidence type="ECO:0000256" key="6">
    <source>
        <dbReference type="ARBA" id="ARBA00023242"/>
    </source>
</evidence>
<reference evidence="11 12" key="1">
    <citation type="submission" date="2021-06" db="EMBL/GenBank/DDBJ databases">
        <title>A haploid diamondback moth (Plutella xylostella L.) genome assembly resolves 31 chromosomes and identifies a diamide resistance mutation.</title>
        <authorList>
            <person name="Ward C.M."/>
            <person name="Perry K.D."/>
            <person name="Baker G."/>
            <person name="Powis K."/>
            <person name="Heckel D.G."/>
            <person name="Baxter S.W."/>
        </authorList>
    </citation>
    <scope>NUCLEOTIDE SEQUENCE [LARGE SCALE GENOMIC DNA]</scope>
    <source>
        <strain evidence="11 12">LV</strain>
        <tissue evidence="11">Single pupa</tissue>
    </source>
</reference>
<evidence type="ECO:0000313" key="11">
    <source>
        <dbReference type="EMBL" id="KAG7309150.1"/>
    </source>
</evidence>
<dbReference type="CDD" id="cd02440">
    <property type="entry name" value="AdoMet_MTases"/>
    <property type="match status" value="1"/>
</dbReference>
<dbReference type="Gene3D" id="3.40.50.150">
    <property type="entry name" value="Vaccinia Virus protein VP39"/>
    <property type="match status" value="1"/>
</dbReference>
<gene>
    <name evidence="11" type="ORF">JYU34_005072</name>
</gene>
<evidence type="ECO:0000256" key="3">
    <source>
        <dbReference type="ARBA" id="ARBA00022679"/>
    </source>
</evidence>
<evidence type="ECO:0000256" key="1">
    <source>
        <dbReference type="ARBA" id="ARBA00004123"/>
    </source>
</evidence>
<comment type="catalytic activity">
    <reaction evidence="8">
        <text>adenosine(58) in tRNA + S-adenosyl-L-methionine = N(1)-methyladenosine(58) in tRNA + S-adenosyl-L-homocysteine + H(+)</text>
        <dbReference type="Rhea" id="RHEA:43152"/>
        <dbReference type="Rhea" id="RHEA-COMP:10365"/>
        <dbReference type="Rhea" id="RHEA-COMP:10366"/>
        <dbReference type="ChEBI" id="CHEBI:15378"/>
        <dbReference type="ChEBI" id="CHEBI:57856"/>
        <dbReference type="ChEBI" id="CHEBI:59789"/>
        <dbReference type="ChEBI" id="CHEBI:74411"/>
        <dbReference type="ChEBI" id="CHEBI:74491"/>
        <dbReference type="EC" id="2.1.1.220"/>
    </reaction>
</comment>
<evidence type="ECO:0000259" key="10">
    <source>
        <dbReference type="Pfam" id="PF08704"/>
    </source>
</evidence>
<sequence>MSFNNYKEKIEEGDTVILYMSNNLYAIDVHPVIKNKKGELVENVYQTTFGALKVRNIIGAEYGSRVELSKGWGHVLQPTPELWSLTLPHRTQIIYTPDISMILMQLDLVPGSVVIEAGTGSGSLTHALVRRVRPSGRVHTFDFHEHRAALAAEEFHAHGIAEFVTAKHRDVCQSGFGEELNGRADAVFLDLPSPWTGVAHAVAALKETGGRFCSFSPCIEQVQRTCLALQQAGFEDLATMEVLQSEVRVSRRTVPVRDLAFLRHKGSSCPVDEKASSTTSYAVGAWPESQPGHTGYLTVATLPPAFRREKSKKPKEVTAQANPTNGDTKATPEPMAVDGNNAEITVK</sequence>
<dbReference type="PANTHER" id="PTHR12133:SF2">
    <property type="entry name" value="TRNA (ADENINE(58)-N(1))-METHYLTRANSFERASE CATALYTIC SUBUNIT TRMT61A"/>
    <property type="match status" value="1"/>
</dbReference>
<keyword evidence="12" id="KW-1185">Reference proteome</keyword>
<feature type="domain" description="tRNA (adenine(58)-N(1))-methyltransferase catalytic subunit TRM61 C-terminal" evidence="10">
    <location>
        <begin position="71"/>
        <end position="301"/>
    </location>
</feature>
<dbReference type="Pfam" id="PF08704">
    <property type="entry name" value="GCD14"/>
    <property type="match status" value="1"/>
</dbReference>
<evidence type="ECO:0000313" key="12">
    <source>
        <dbReference type="Proteomes" id="UP000823941"/>
    </source>
</evidence>
<dbReference type="Proteomes" id="UP000823941">
    <property type="component" value="Chromosome 7"/>
</dbReference>
<comment type="similarity">
    <text evidence="8">Belongs to the class I-like SAM-binding methyltransferase superfamily. TRM61 family.</text>
</comment>
<dbReference type="PROSITE" id="PS51620">
    <property type="entry name" value="SAM_TRM61"/>
    <property type="match status" value="1"/>
</dbReference>
<evidence type="ECO:0000256" key="4">
    <source>
        <dbReference type="ARBA" id="ARBA00022691"/>
    </source>
</evidence>
<evidence type="ECO:0000256" key="2">
    <source>
        <dbReference type="ARBA" id="ARBA00022603"/>
    </source>
</evidence>
<dbReference type="PANTHER" id="PTHR12133">
    <property type="entry name" value="TRNA (ADENINE(58)-N(1))-METHYLTRANSFERASE"/>
    <property type="match status" value="1"/>
</dbReference>
<organism evidence="11 12">
    <name type="scientific">Plutella xylostella</name>
    <name type="common">Diamondback moth</name>
    <name type="synonym">Plutella maculipennis</name>
    <dbReference type="NCBI Taxonomy" id="51655"/>
    <lineage>
        <taxon>Eukaryota</taxon>
        <taxon>Metazoa</taxon>
        <taxon>Ecdysozoa</taxon>
        <taxon>Arthropoda</taxon>
        <taxon>Hexapoda</taxon>
        <taxon>Insecta</taxon>
        <taxon>Pterygota</taxon>
        <taxon>Neoptera</taxon>
        <taxon>Endopterygota</taxon>
        <taxon>Lepidoptera</taxon>
        <taxon>Glossata</taxon>
        <taxon>Ditrysia</taxon>
        <taxon>Yponomeutoidea</taxon>
        <taxon>Plutellidae</taxon>
        <taxon>Plutella</taxon>
    </lineage>
</organism>
<comment type="caution">
    <text evidence="11">The sequence shown here is derived from an EMBL/GenBank/DDBJ whole genome shotgun (WGS) entry which is preliminary data.</text>
</comment>
<feature type="region of interest" description="Disordered" evidence="9">
    <location>
        <begin position="307"/>
        <end position="347"/>
    </location>
</feature>
<proteinExistence type="inferred from homology"/>
<keyword evidence="4 8" id="KW-0949">S-adenosyl-L-methionine</keyword>
<keyword evidence="2 8" id="KW-0489">Methyltransferase</keyword>
<keyword evidence="3 8" id="KW-0808">Transferase</keyword>
<evidence type="ECO:0000256" key="9">
    <source>
        <dbReference type="SAM" id="MobiDB-lite"/>
    </source>
</evidence>
<keyword evidence="5 8" id="KW-0819">tRNA processing</keyword>
<dbReference type="InterPro" id="IPR029063">
    <property type="entry name" value="SAM-dependent_MTases_sf"/>
</dbReference>
<evidence type="ECO:0000256" key="8">
    <source>
        <dbReference type="PIRNR" id="PIRNR017269"/>
    </source>
</evidence>
<dbReference type="SUPFAM" id="SSF53335">
    <property type="entry name" value="S-adenosyl-L-methionine-dependent methyltransferases"/>
    <property type="match status" value="1"/>
</dbReference>
<name>A0ABQ7QVR9_PLUXY</name>
<evidence type="ECO:0000256" key="5">
    <source>
        <dbReference type="ARBA" id="ARBA00022694"/>
    </source>
</evidence>
<dbReference type="PIRSF" id="PIRSF017269">
    <property type="entry name" value="GCD14"/>
    <property type="match status" value="1"/>
</dbReference>
<evidence type="ECO:0000256" key="7">
    <source>
        <dbReference type="ARBA" id="ARBA00048481"/>
    </source>
</evidence>
<comment type="function">
    <text evidence="8">Catalytic subunit of tRNA (adenine-N(1)-)-methyltransferase, which catalyzes the formation of N(1)-methyladenine at position 58 (m1A58) in initiator methionyl-tRNA.</text>
</comment>
<accession>A0ABQ7QVR9</accession>
<dbReference type="Gene3D" id="3.10.330.20">
    <property type="match status" value="1"/>
</dbReference>
<feature type="compositionally biased region" description="Polar residues" evidence="9">
    <location>
        <begin position="319"/>
        <end position="328"/>
    </location>
</feature>
<dbReference type="InterPro" id="IPR049470">
    <property type="entry name" value="TRM61_C"/>
</dbReference>
<protein>
    <recommendedName>
        <fullName evidence="8">tRNA (adenine(58)-N(1))-methyltransferase catalytic subunit TRMT61A</fullName>
        <ecNumber evidence="8">2.1.1.220</ecNumber>
    </recommendedName>
</protein>